<dbReference type="AlphaFoldDB" id="A0A0A9G7H0"/>
<evidence type="ECO:0000313" key="1">
    <source>
        <dbReference type="EMBL" id="JAE21020.1"/>
    </source>
</evidence>
<dbReference type="EMBL" id="GBRH01176876">
    <property type="protein sequence ID" value="JAE21020.1"/>
    <property type="molecule type" value="Transcribed_RNA"/>
</dbReference>
<organism evidence="1">
    <name type="scientific">Arundo donax</name>
    <name type="common">Giant reed</name>
    <name type="synonym">Donax arundinaceus</name>
    <dbReference type="NCBI Taxonomy" id="35708"/>
    <lineage>
        <taxon>Eukaryota</taxon>
        <taxon>Viridiplantae</taxon>
        <taxon>Streptophyta</taxon>
        <taxon>Embryophyta</taxon>
        <taxon>Tracheophyta</taxon>
        <taxon>Spermatophyta</taxon>
        <taxon>Magnoliopsida</taxon>
        <taxon>Liliopsida</taxon>
        <taxon>Poales</taxon>
        <taxon>Poaceae</taxon>
        <taxon>PACMAD clade</taxon>
        <taxon>Arundinoideae</taxon>
        <taxon>Arundineae</taxon>
        <taxon>Arundo</taxon>
    </lineage>
</organism>
<reference evidence="1" key="2">
    <citation type="journal article" date="2015" name="Data Brief">
        <title>Shoot transcriptome of the giant reed, Arundo donax.</title>
        <authorList>
            <person name="Barrero R.A."/>
            <person name="Guerrero F.D."/>
            <person name="Moolhuijzen P."/>
            <person name="Goolsby J.A."/>
            <person name="Tidwell J."/>
            <person name="Bellgard S.E."/>
            <person name="Bellgard M.I."/>
        </authorList>
    </citation>
    <scope>NUCLEOTIDE SEQUENCE</scope>
    <source>
        <tissue evidence="1">Shoot tissue taken approximately 20 cm above the soil surface</tissue>
    </source>
</reference>
<accession>A0A0A9G7H0</accession>
<proteinExistence type="predicted"/>
<reference evidence="1" key="1">
    <citation type="submission" date="2014-09" db="EMBL/GenBank/DDBJ databases">
        <authorList>
            <person name="Magalhaes I.L.F."/>
            <person name="Oliveira U."/>
            <person name="Santos F.R."/>
            <person name="Vidigal T.H.D.A."/>
            <person name="Brescovit A.D."/>
            <person name="Santos A.J."/>
        </authorList>
    </citation>
    <scope>NUCLEOTIDE SEQUENCE</scope>
    <source>
        <tissue evidence="1">Shoot tissue taken approximately 20 cm above the soil surface</tissue>
    </source>
</reference>
<sequence length="65" mass="7901">MNKSTTNAMYFIHNHFPFLVKYNKDAHTDLARIVAFEVEPYRFDIHPLEWKFLLNFCHDARCNLR</sequence>
<name>A0A0A9G7H0_ARUDO</name>
<protein>
    <submittedName>
        <fullName evidence="1">Uncharacterized protein</fullName>
    </submittedName>
</protein>